<organism evidence="2 3">
    <name type="scientific">Photobacterium damselae subsp. damselae</name>
    <name type="common">Listonella damsela</name>
    <dbReference type="NCBI Taxonomy" id="85581"/>
    <lineage>
        <taxon>Bacteria</taxon>
        <taxon>Pseudomonadati</taxon>
        <taxon>Pseudomonadota</taxon>
        <taxon>Gammaproteobacteria</taxon>
        <taxon>Vibrionales</taxon>
        <taxon>Vibrionaceae</taxon>
        <taxon>Photobacterium</taxon>
    </lineage>
</organism>
<dbReference type="InterPro" id="IPR017744">
    <property type="entry name" value="BcsG"/>
</dbReference>
<sequence length="547" mass="62645">MSKVEKIVIDTKISGLGWWNVYFIIKIAHYLKGVINFHPLENFALLFFLLLPLKGKFHTIRNIIAIPLALWLLHYDSYLPPLERLWSQIGQLIHFELSYLFELIGRFISFRSLVAFFVLCSGYYLLNKFLRVTFFVIIALISISIKSWMPITNTEIANINDMVEPQHIHSSTVSQPTTLTQITEINDNVLNKIENKRFEEEASRRVVFNPQAKHDTPFDLLFLSICSVAWDDIKIAGLENHPLFKEFDVMFDNFSSATSYSGPAVIRLLRANCGQERHNQLFKPAPSQQCYLFENLKNLGFNENLLMNHNGVFDSFLELIKKEGDLQTHLISQKGFTPYQKAFDGSYIYRDKQVLDKWWQQRINNDSNKVVALYNTISLHDGNRIIGSDPATSLDSYRQRLQNLLDDLYAFFKTLQTSKRNIVVALVPEHGADMRGDKMQISGMREIPAATIIHTPVALKIFGNGLKRIGKPAHVKGPSSYLSLSQLVSNILNENVYQSKQYDPTKLIQNLPTTPIMAQNSGSTVMKVNGKYYVSLDDSTWSEYPSN</sequence>
<dbReference type="InterPro" id="IPR017850">
    <property type="entry name" value="Alkaline_phosphatase_core_sf"/>
</dbReference>
<reference evidence="2 3" key="1">
    <citation type="submission" date="2020-06" db="EMBL/GenBank/DDBJ databases">
        <title>Photobacterium damselae subsp. damselae comparative genomics.</title>
        <authorList>
            <person name="Osorio C.R."/>
        </authorList>
    </citation>
    <scope>NUCLEOTIDE SEQUENCE [LARGE SCALE GENOMIC DNA]</scope>
    <source>
        <strain evidence="2 3">TW250/03</strain>
    </source>
</reference>
<feature type="transmembrane region" description="Helical" evidence="1">
    <location>
        <begin position="99"/>
        <end position="125"/>
    </location>
</feature>
<evidence type="ECO:0000313" key="2">
    <source>
        <dbReference type="EMBL" id="NVP02773.1"/>
    </source>
</evidence>
<keyword evidence="1" id="KW-1133">Transmembrane helix</keyword>
<evidence type="ECO:0000256" key="1">
    <source>
        <dbReference type="SAM" id="Phobius"/>
    </source>
</evidence>
<proteinExistence type="predicted"/>
<dbReference type="Gene3D" id="3.40.720.10">
    <property type="entry name" value="Alkaline Phosphatase, subunit A"/>
    <property type="match status" value="1"/>
</dbReference>
<comment type="caution">
    <text evidence="2">The sequence shown here is derived from an EMBL/GenBank/DDBJ whole genome shotgun (WGS) entry which is preliminary data.</text>
</comment>
<gene>
    <name evidence="2" type="primary">bcsG</name>
    <name evidence="2" type="ORF">HWA77_21420</name>
</gene>
<feature type="transmembrane region" description="Helical" evidence="1">
    <location>
        <begin position="132"/>
        <end position="149"/>
    </location>
</feature>
<feature type="transmembrane region" description="Helical" evidence="1">
    <location>
        <begin position="12"/>
        <end position="31"/>
    </location>
</feature>
<keyword evidence="1" id="KW-0812">Transmembrane</keyword>
<dbReference type="Proteomes" id="UP000533429">
    <property type="component" value="Unassembled WGS sequence"/>
</dbReference>
<accession>A0A850QXF3</accession>
<dbReference type="NCBIfam" id="TIGR03368">
    <property type="entry name" value="cellulose_yhjU"/>
    <property type="match status" value="1"/>
</dbReference>
<protein>
    <submittedName>
        <fullName evidence="2">Cellulose biosynthesis protein BcsG</fullName>
        <ecNumber evidence="2">2.7.8.-</ecNumber>
    </submittedName>
</protein>
<dbReference type="Pfam" id="PF11658">
    <property type="entry name" value="CBP_BcsG"/>
    <property type="match status" value="1"/>
</dbReference>
<evidence type="ECO:0000313" key="3">
    <source>
        <dbReference type="Proteomes" id="UP000533429"/>
    </source>
</evidence>
<name>A0A850QXF3_PHODD</name>
<dbReference type="EMBL" id="JABXOR010001385">
    <property type="protein sequence ID" value="NVP02773.1"/>
    <property type="molecule type" value="Genomic_DNA"/>
</dbReference>
<dbReference type="AlphaFoldDB" id="A0A850QXF3"/>
<keyword evidence="2" id="KW-0808">Transferase</keyword>
<keyword evidence="1" id="KW-0472">Membrane</keyword>
<dbReference type="EC" id="2.7.8.-" evidence="2"/>
<dbReference type="GO" id="GO:0016740">
    <property type="term" value="F:transferase activity"/>
    <property type="evidence" value="ECO:0007669"/>
    <property type="project" value="UniProtKB-KW"/>
</dbReference>